<organism evidence="3 4">
    <name type="scientific">Naganishia liquefaciens</name>
    <dbReference type="NCBI Taxonomy" id="104408"/>
    <lineage>
        <taxon>Eukaryota</taxon>
        <taxon>Fungi</taxon>
        <taxon>Dikarya</taxon>
        <taxon>Basidiomycota</taxon>
        <taxon>Agaricomycotina</taxon>
        <taxon>Tremellomycetes</taxon>
        <taxon>Filobasidiales</taxon>
        <taxon>Filobasidiaceae</taxon>
        <taxon>Naganishia</taxon>
    </lineage>
</organism>
<feature type="compositionally biased region" description="Basic and acidic residues" evidence="1">
    <location>
        <begin position="159"/>
        <end position="178"/>
    </location>
</feature>
<accession>A0A8H3TTU7</accession>
<name>A0A8H3TTU7_9TREE</name>
<evidence type="ECO:0000313" key="4">
    <source>
        <dbReference type="Proteomes" id="UP000620104"/>
    </source>
</evidence>
<feature type="region of interest" description="Disordered" evidence="1">
    <location>
        <begin position="460"/>
        <end position="498"/>
    </location>
</feature>
<dbReference type="EMBL" id="BLZA01000021">
    <property type="protein sequence ID" value="GHJ87421.1"/>
    <property type="molecule type" value="Genomic_DNA"/>
</dbReference>
<dbReference type="AlphaFoldDB" id="A0A8H3TTU7"/>
<dbReference type="OrthoDB" id="2592124at2759"/>
<feature type="transmembrane region" description="Helical" evidence="2">
    <location>
        <begin position="388"/>
        <end position="404"/>
    </location>
</feature>
<dbReference type="Proteomes" id="UP000620104">
    <property type="component" value="Unassembled WGS sequence"/>
</dbReference>
<protein>
    <submittedName>
        <fullName evidence="3">Uncharacterized protein</fullName>
    </submittedName>
</protein>
<keyword evidence="2" id="KW-0472">Membrane</keyword>
<dbReference type="GO" id="GO:0006915">
    <property type="term" value="P:apoptotic process"/>
    <property type="evidence" value="ECO:0007669"/>
    <property type="project" value="InterPro"/>
</dbReference>
<keyword evidence="4" id="KW-1185">Reference proteome</keyword>
<feature type="compositionally biased region" description="Polar residues" evidence="1">
    <location>
        <begin position="479"/>
        <end position="492"/>
    </location>
</feature>
<feature type="compositionally biased region" description="Basic and acidic residues" evidence="1">
    <location>
        <begin position="316"/>
        <end position="332"/>
    </location>
</feature>
<sequence length="743" mass="80412">MSQPPPLPKRNVAQDRSQNAVPVPTSQPKRVVDAPPELPSRKQVPAPDVLSATAGGEASDQTAYPKAMKEPTARRFVAPIPVPSTPPQSTITSTFRAWLDLLPSRRPDTPEEANIRRKLEEQQIARYMNSFSKHVQYLRMDSGYATQRSIQDGAGRLQRKPDLDDFRSAPLGDKDKIEAVGLETSDTDQRQSSQAGPGAVEAPIDWFGYYAAQEVDAAKRSEEGHELAEDIVQPEGSGASIPGGLGGDYPIGAIEGFALARDAVNAYTAGTQDVGGPNDAVNVDILRPHVQSVVNRVLPVGSADPATKDPTGGADEDPKAKEKKGKAIDAGKAKSKVPGKTTKLRQNWEAFKDTNGVGLIVVLDDLADMHERVESLFAWRRPESSTKFALILLCAIIASHLIPALWMLKIFQIAVGIVFFVVIPVVARMEKYEPISVSLTDAPTMAEHVINVMRNRASRGEPMPVYRPPTKTPSRKTTAMSSVKSATAPSNASTESLSLTTTEIEDELVRIDSNSETVAAGSSAGEHGGGKRKVDWGGMRDQALAHAQTGSQWWQTGKDLWKGEKKVQFSWKGNREDWENVEKSALAAKQVSLGPNGPGLHLSVHSTEEPSTYVKEGISYLARHAGYTGSLYLSPKGLMFVPLISSGKVADKATEDVLQDSVRQENTAEKEGATENRRPEVQVPMSSIVGMRKSNKTAMGCIVSAGLQIDVDDGSTIVFPFVASRDLVFNRLLALSEGTFRRV</sequence>
<evidence type="ECO:0000256" key="1">
    <source>
        <dbReference type="SAM" id="MobiDB-lite"/>
    </source>
</evidence>
<keyword evidence="2" id="KW-1133">Transmembrane helix</keyword>
<proteinExistence type="predicted"/>
<feature type="region of interest" description="Disordered" evidence="1">
    <location>
        <begin position="152"/>
        <end position="199"/>
    </location>
</feature>
<dbReference type="PANTHER" id="PTHR37402:SF1">
    <property type="entry name" value="GRAM DOMAIN-CONTAINING PROTEIN 4"/>
    <property type="match status" value="1"/>
</dbReference>
<evidence type="ECO:0000313" key="3">
    <source>
        <dbReference type="EMBL" id="GHJ87421.1"/>
    </source>
</evidence>
<feature type="compositionally biased region" description="Polar residues" evidence="1">
    <location>
        <begin position="14"/>
        <end position="28"/>
    </location>
</feature>
<feature type="region of interest" description="Disordered" evidence="1">
    <location>
        <begin position="1"/>
        <end position="72"/>
    </location>
</feature>
<evidence type="ECO:0000256" key="2">
    <source>
        <dbReference type="SAM" id="Phobius"/>
    </source>
</evidence>
<feature type="compositionally biased region" description="Basic and acidic residues" evidence="1">
    <location>
        <begin position="662"/>
        <end position="679"/>
    </location>
</feature>
<comment type="caution">
    <text evidence="3">The sequence shown here is derived from an EMBL/GenBank/DDBJ whole genome shotgun (WGS) entry which is preliminary data.</text>
</comment>
<reference evidence="3" key="1">
    <citation type="submission" date="2020-07" db="EMBL/GenBank/DDBJ databases">
        <title>Draft Genome Sequence of a Deep-Sea Yeast, Naganishia (Cryptococcus) liquefaciens strain N6.</title>
        <authorList>
            <person name="Han Y.W."/>
            <person name="Kajitani R."/>
            <person name="Morimoto H."/>
            <person name="Parhat M."/>
            <person name="Tsubouchi H."/>
            <person name="Bakenova O."/>
            <person name="Ogata M."/>
            <person name="Argunhan B."/>
            <person name="Aoki R."/>
            <person name="Kajiwara S."/>
            <person name="Itoh T."/>
            <person name="Iwasaki H."/>
        </authorList>
    </citation>
    <scope>NUCLEOTIDE SEQUENCE</scope>
    <source>
        <strain evidence="3">N6</strain>
    </source>
</reference>
<dbReference type="InterPro" id="IPR037847">
    <property type="entry name" value="GRAMDC4"/>
</dbReference>
<gene>
    <name evidence="3" type="ORF">NliqN6_3823</name>
</gene>
<feature type="region of interest" description="Disordered" evidence="1">
    <location>
        <begin position="299"/>
        <end position="334"/>
    </location>
</feature>
<feature type="region of interest" description="Disordered" evidence="1">
    <location>
        <begin position="660"/>
        <end position="679"/>
    </location>
</feature>
<keyword evidence="2" id="KW-0812">Transmembrane</keyword>
<dbReference type="PANTHER" id="PTHR37402">
    <property type="entry name" value="GRAM DOMAIN-CONTAINING PROTEIN 4"/>
    <property type="match status" value="1"/>
</dbReference>
<feature type="transmembrane region" description="Helical" evidence="2">
    <location>
        <begin position="410"/>
        <end position="427"/>
    </location>
</feature>